<gene>
    <name evidence="2" type="ORF">OQ257_00705</name>
</gene>
<dbReference type="PANTHER" id="PTHR47738">
    <property type="entry name" value="PTS SYSTEM FRUCTOSE-LIKE EIIA COMPONENT-RELATED"/>
    <property type="match status" value="1"/>
</dbReference>
<dbReference type="PANTHER" id="PTHR47738:SF1">
    <property type="entry name" value="NITROGEN REGULATORY PROTEIN"/>
    <property type="match status" value="1"/>
</dbReference>
<dbReference type="InterPro" id="IPR002178">
    <property type="entry name" value="PTS_EIIA_type-2_dom"/>
</dbReference>
<keyword evidence="2" id="KW-0762">Sugar transport</keyword>
<dbReference type="Gene3D" id="3.40.930.10">
    <property type="entry name" value="Mannitol-specific EII, Chain A"/>
    <property type="match status" value="1"/>
</dbReference>
<dbReference type="InterPro" id="IPR051541">
    <property type="entry name" value="PTS_SugarTrans_NitroReg"/>
</dbReference>
<feature type="domain" description="PTS EIIA type-2" evidence="1">
    <location>
        <begin position="5"/>
        <end position="163"/>
    </location>
</feature>
<evidence type="ECO:0000313" key="2">
    <source>
        <dbReference type="EMBL" id="MDE8033695.1"/>
    </source>
</evidence>
<accession>A0A9X4G307</accession>
<dbReference type="AlphaFoldDB" id="A0A9X4G307"/>
<dbReference type="GO" id="GO:0030295">
    <property type="term" value="F:protein kinase activator activity"/>
    <property type="evidence" value="ECO:0007669"/>
    <property type="project" value="TreeGrafter"/>
</dbReference>
<name>A0A9X4G307_ACTEU</name>
<dbReference type="EMBL" id="JAPHVQ010000001">
    <property type="protein sequence ID" value="MDE8033695.1"/>
    <property type="molecule type" value="Genomic_DNA"/>
</dbReference>
<reference evidence="2" key="2">
    <citation type="journal article" date="2023" name="Pathogens">
        <title>Pathological Features and Genomic Characterization of an Actinobacillus equuli subsp. equuli Bearing Unique Virulence-Associated Genes from an Adult Horse with Pleuropneumonia.</title>
        <authorList>
            <person name="Kamali M."/>
            <person name="Carossino M."/>
            <person name="Del Piero F."/>
            <person name="Peak L."/>
            <person name="Mitchell M.S."/>
            <person name="Willette J."/>
            <person name="Baker R."/>
            <person name="Li F."/>
            <person name="Kenez A."/>
            <person name="Balasuriya U.B.R."/>
            <person name="Go Y.Y."/>
        </authorList>
    </citation>
    <scope>NUCLEOTIDE SEQUENCE</scope>
    <source>
        <strain evidence="2">4524</strain>
    </source>
</reference>
<reference evidence="2" key="1">
    <citation type="submission" date="2022-11" db="EMBL/GenBank/DDBJ databases">
        <authorList>
            <person name="Kamali M."/>
            <person name="Peak L."/>
            <person name="Go Y.Y."/>
            <person name="Balasuriya U.B.R."/>
            <person name="Carossino M."/>
        </authorList>
    </citation>
    <scope>NUCLEOTIDE SEQUENCE</scope>
    <source>
        <strain evidence="2">4524</strain>
    </source>
</reference>
<dbReference type="PROSITE" id="PS51094">
    <property type="entry name" value="PTS_EIIA_TYPE_2"/>
    <property type="match status" value="1"/>
</dbReference>
<protein>
    <submittedName>
        <fullName evidence="2">PTS sugar transporter subunit IIA</fullName>
    </submittedName>
</protein>
<dbReference type="InterPro" id="IPR016152">
    <property type="entry name" value="PTrfase/Anion_transptr"/>
</dbReference>
<organism evidence="2 3">
    <name type="scientific">Actinobacillus equuli subsp. equuli</name>
    <dbReference type="NCBI Taxonomy" id="202947"/>
    <lineage>
        <taxon>Bacteria</taxon>
        <taxon>Pseudomonadati</taxon>
        <taxon>Pseudomonadota</taxon>
        <taxon>Gammaproteobacteria</taxon>
        <taxon>Pasteurellales</taxon>
        <taxon>Pasteurellaceae</taxon>
        <taxon>Actinobacillus</taxon>
    </lineage>
</organism>
<comment type="caution">
    <text evidence="2">The sequence shown here is derived from an EMBL/GenBank/DDBJ whole genome shotgun (WGS) entry which is preliminary data.</text>
</comment>
<keyword evidence="3" id="KW-1185">Reference proteome</keyword>
<dbReference type="SUPFAM" id="SSF55804">
    <property type="entry name" value="Phoshotransferase/anion transport protein"/>
    <property type="match status" value="1"/>
</dbReference>
<dbReference type="Pfam" id="PF00359">
    <property type="entry name" value="PTS_EIIA_2"/>
    <property type="match status" value="1"/>
</dbReference>
<dbReference type="RefSeq" id="WP_275217029.1">
    <property type="nucleotide sequence ID" value="NZ_JAPHVQ010000001.1"/>
</dbReference>
<sequence length="171" mass="19168">MKLTEFLTIENIRQGALISSKKRALELVGKIIAESLNKSCGCEESEGFCPIECFGNLFKREKLGSTSLNHGIALPHAKLPSSSTLSLEKPIAVFIQLETPIDYEASDNKEVDLIYAVMFPEGHCETYKGCLQHIAQRLSDKTLIKQLRSAESAEEIWQLFEYADNQTIEQD</sequence>
<proteinExistence type="predicted"/>
<dbReference type="Proteomes" id="UP001142444">
    <property type="component" value="Unassembled WGS sequence"/>
</dbReference>
<dbReference type="CDD" id="cd00211">
    <property type="entry name" value="PTS_IIA_fru"/>
    <property type="match status" value="1"/>
</dbReference>
<evidence type="ECO:0000313" key="3">
    <source>
        <dbReference type="Proteomes" id="UP001142444"/>
    </source>
</evidence>
<evidence type="ECO:0000259" key="1">
    <source>
        <dbReference type="PROSITE" id="PS51094"/>
    </source>
</evidence>
<keyword evidence="2" id="KW-0813">Transport</keyword>